<keyword evidence="2" id="KW-1185">Reference proteome</keyword>
<accession>A0ACA9XZX4</accession>
<evidence type="ECO:0000313" key="2">
    <source>
        <dbReference type="Proteomes" id="UP001152531"/>
    </source>
</evidence>
<sequence>MNGNQVDFVSLKRSFSSLSLSSNKRAKTVTNLEVLKDPLNNKLRDLTNISTPFNAETSTFSQTIRRAPPPPKNEDFRVRPNLKRFSQSINGLKKLARVQPTIENSNTSNIPLKPIRIIEQDKNIKPKIKTTSNKFFNFLNKLTPKTPISPKFVIASSSKNPPLHSAGTNLNYSDQCQSIIHLSPWTTTNYTDDLPTINSNDDISPTLRFILGEADIDINDDELDCVIDKFNNEL</sequence>
<name>A0ACA9XZX4_9ASCO</name>
<dbReference type="EMBL" id="CALSDN010000001">
    <property type="protein sequence ID" value="CAH6718176.1"/>
    <property type="molecule type" value="Genomic_DNA"/>
</dbReference>
<organism evidence="1 2">
    <name type="scientific">[Candida] jaroonii</name>
    <dbReference type="NCBI Taxonomy" id="467808"/>
    <lineage>
        <taxon>Eukaryota</taxon>
        <taxon>Fungi</taxon>
        <taxon>Dikarya</taxon>
        <taxon>Ascomycota</taxon>
        <taxon>Saccharomycotina</taxon>
        <taxon>Pichiomycetes</taxon>
        <taxon>Debaryomycetaceae</taxon>
        <taxon>Yamadazyma</taxon>
    </lineage>
</organism>
<comment type="caution">
    <text evidence="1">The sequence shown here is derived from an EMBL/GenBank/DDBJ whole genome shotgun (WGS) entry which is preliminary data.</text>
</comment>
<gene>
    <name evidence="1" type="ORF">CLIB1444_01S00826</name>
</gene>
<protein>
    <submittedName>
        <fullName evidence="1">Uncharacterized protein</fullName>
    </submittedName>
</protein>
<dbReference type="Proteomes" id="UP001152531">
    <property type="component" value="Unassembled WGS sequence"/>
</dbReference>
<proteinExistence type="predicted"/>
<reference evidence="1" key="1">
    <citation type="submission" date="2022-06" db="EMBL/GenBank/DDBJ databases">
        <authorList>
            <person name="Legras J.-L."/>
            <person name="Devillers H."/>
            <person name="Grondin C."/>
        </authorList>
    </citation>
    <scope>NUCLEOTIDE SEQUENCE</scope>
    <source>
        <strain evidence="1">CLIB 1444</strain>
    </source>
</reference>
<evidence type="ECO:0000313" key="1">
    <source>
        <dbReference type="EMBL" id="CAH6718176.1"/>
    </source>
</evidence>